<evidence type="ECO:0000313" key="4">
    <source>
        <dbReference type="Proteomes" id="UP000663929"/>
    </source>
</evidence>
<dbReference type="InterPro" id="IPR050278">
    <property type="entry name" value="Serine_Prot_S9B/DPPIV"/>
</dbReference>
<dbReference type="GO" id="GO:0008236">
    <property type="term" value="F:serine-type peptidase activity"/>
    <property type="evidence" value="ECO:0007669"/>
    <property type="project" value="InterPro"/>
</dbReference>
<organism evidence="3 4">
    <name type="scientific">Sulfidibacter corallicola</name>
    <dbReference type="NCBI Taxonomy" id="2818388"/>
    <lineage>
        <taxon>Bacteria</taxon>
        <taxon>Pseudomonadati</taxon>
        <taxon>Acidobacteriota</taxon>
        <taxon>Holophagae</taxon>
        <taxon>Acanthopleuribacterales</taxon>
        <taxon>Acanthopleuribacteraceae</taxon>
        <taxon>Sulfidibacter</taxon>
    </lineage>
</organism>
<feature type="domain" description="Peptidase S9 prolyl oligopeptidase catalytic" evidence="1">
    <location>
        <begin position="608"/>
        <end position="802"/>
    </location>
</feature>
<feature type="domain" description="Dipeptidylpeptidase IV N-terminal" evidence="2">
    <location>
        <begin position="286"/>
        <end position="512"/>
    </location>
</feature>
<keyword evidence="4" id="KW-1185">Reference proteome</keyword>
<dbReference type="Gene3D" id="2.140.10.30">
    <property type="entry name" value="Dipeptidylpeptidase IV, N-terminal domain"/>
    <property type="match status" value="1"/>
</dbReference>
<dbReference type="SUPFAM" id="SSF82171">
    <property type="entry name" value="DPP6 N-terminal domain-like"/>
    <property type="match status" value="1"/>
</dbReference>
<dbReference type="GO" id="GO:0008239">
    <property type="term" value="F:dipeptidyl-peptidase activity"/>
    <property type="evidence" value="ECO:0007669"/>
    <property type="project" value="TreeGrafter"/>
</dbReference>
<dbReference type="InterPro" id="IPR002469">
    <property type="entry name" value="Peptidase_S9B_N"/>
</dbReference>
<accession>A0A8A4TG15</accession>
<dbReference type="Gene3D" id="3.40.50.1820">
    <property type="entry name" value="alpha/beta hydrolase"/>
    <property type="match status" value="1"/>
</dbReference>
<dbReference type="EMBL" id="CP071793">
    <property type="protein sequence ID" value="QTD47711.1"/>
    <property type="molecule type" value="Genomic_DNA"/>
</dbReference>
<evidence type="ECO:0000259" key="2">
    <source>
        <dbReference type="Pfam" id="PF00930"/>
    </source>
</evidence>
<dbReference type="RefSeq" id="WP_237377378.1">
    <property type="nucleotide sequence ID" value="NZ_CP071793.1"/>
</dbReference>
<gene>
    <name evidence="3" type="ORF">J3U87_19145</name>
</gene>
<reference evidence="3" key="1">
    <citation type="submission" date="2021-03" db="EMBL/GenBank/DDBJ databases">
        <title>Acanthopleuribacteraceae sp. M133.</title>
        <authorList>
            <person name="Wang G."/>
        </authorList>
    </citation>
    <scope>NUCLEOTIDE SEQUENCE</scope>
    <source>
        <strain evidence="3">M133</strain>
    </source>
</reference>
<dbReference type="InterPro" id="IPR029058">
    <property type="entry name" value="AB_hydrolase_fold"/>
</dbReference>
<dbReference type="PANTHER" id="PTHR11731:SF193">
    <property type="entry name" value="DIPEPTIDYL PEPTIDASE 9"/>
    <property type="match status" value="1"/>
</dbReference>
<evidence type="ECO:0000313" key="3">
    <source>
        <dbReference type="EMBL" id="QTD47711.1"/>
    </source>
</evidence>
<dbReference type="InterPro" id="IPR001375">
    <property type="entry name" value="Peptidase_S9_cat"/>
</dbReference>
<dbReference type="GO" id="GO:0006508">
    <property type="term" value="P:proteolysis"/>
    <property type="evidence" value="ECO:0007669"/>
    <property type="project" value="InterPro"/>
</dbReference>
<proteinExistence type="predicted"/>
<dbReference type="Pfam" id="PF00930">
    <property type="entry name" value="DPPIV_N"/>
    <property type="match status" value="1"/>
</dbReference>
<evidence type="ECO:0000259" key="1">
    <source>
        <dbReference type="Pfam" id="PF00326"/>
    </source>
</evidence>
<protein>
    <submittedName>
        <fullName evidence="3">S9 family peptidase</fullName>
    </submittedName>
</protein>
<dbReference type="Proteomes" id="UP000663929">
    <property type="component" value="Chromosome"/>
</dbReference>
<dbReference type="PANTHER" id="PTHR11731">
    <property type="entry name" value="PROTEASE FAMILY S9B,C DIPEPTIDYL-PEPTIDASE IV-RELATED"/>
    <property type="match status" value="1"/>
</dbReference>
<dbReference type="Pfam" id="PF00326">
    <property type="entry name" value="Peptidase_S9"/>
    <property type="match status" value="1"/>
</dbReference>
<sequence>MNQFSRLKWRLEGLAPLCLLVLFGALAPLSAQELDLKTIMQDRYWIGELPESLTITPDGKTVHLSVTQPLPHPAKRLMIQLADGKVVPVTREALSEALVSENFFHKDLRVAEIEGDLWSSHGDAALAPMIARDEWVRFVRFTPDGKIVFREGNDLFQFDPGQGRLVQLTSLQMSDEPKPADSWYHAEERRMLTEVDKRYVAEEAAKADAEIRRGAGGYAKPKPLYLGPDHRIGRKHVSEHDRHMLDISADLRFVAIALEPENEGDPTQYAEFINEEAEVQAKNARPRVGHQTPTWKLAIWDRQEDKLSWLDISDLPEIETDRLAEIKDKISEEDRKYLPATPEGPRSVYFVPSGFHPSDSHYLVTVFSRDWKDKWVLKVDPATMNKEVVYHQYDPAWIQFFMRNEGLDAWVGGAANWVPDGSRISWLSDETEFQHLYTYDLASKQTKPVTKGDFEVFNPFVGPENKYWYFHANREHPGELHFYRMPTKGGKMQKLTNGVGHHRVALAHDGTMVELFAQSNAPNQVRVRRGKRWETLYDGRSEAFKAKSWVKPRVVTYKNRDGKEVYARLYVPENPNGAGVVFVHGAGYLQNAHFGWSGYFREYMFHNLLMREGYTVLDPDYTASAGYGRDWRTGIYRHMGGRDLNDVIDGAKFLVEKHGISADRLGVYGGSYGGFIALMAMFDQPDVFQAGAALRPVTDWAYYHHWYTSRILNTPRLDPEAYRRSSPIYFAEGLKGHLLICHGMVDDNVHYQDSVRLAQKLIELGKKNWELSSYPVEPHTFQTPSGWYDEYRRIHELFQRTLK</sequence>
<dbReference type="AlphaFoldDB" id="A0A8A4TG15"/>
<dbReference type="SUPFAM" id="SSF53474">
    <property type="entry name" value="alpha/beta-Hydrolases"/>
    <property type="match status" value="1"/>
</dbReference>
<name>A0A8A4TG15_SULCO</name>
<dbReference type="KEGG" id="scor:J3U87_19145"/>